<dbReference type="STRING" id="1441469.A0A1Q5Q8W7"/>
<feature type="region of interest" description="Disordered" evidence="5">
    <location>
        <begin position="125"/>
        <end position="172"/>
    </location>
</feature>
<dbReference type="OrthoDB" id="8117402at2759"/>
<dbReference type="PANTHER" id="PTHR24379">
    <property type="entry name" value="KRAB AND ZINC FINGER DOMAIN-CONTAINING"/>
    <property type="match status" value="1"/>
</dbReference>
<feature type="compositionally biased region" description="Low complexity" evidence="5">
    <location>
        <begin position="571"/>
        <end position="600"/>
    </location>
</feature>
<protein>
    <recommendedName>
        <fullName evidence="6">C2H2-type domain-containing protein</fullName>
    </recommendedName>
</protein>
<feature type="compositionally biased region" description="Polar residues" evidence="5">
    <location>
        <begin position="125"/>
        <end position="135"/>
    </location>
</feature>
<dbReference type="Pfam" id="PF00096">
    <property type="entry name" value="zf-C2H2"/>
    <property type="match status" value="1"/>
</dbReference>
<feature type="region of interest" description="Disordered" evidence="5">
    <location>
        <begin position="279"/>
        <end position="307"/>
    </location>
</feature>
<keyword evidence="8" id="KW-1185">Reference proteome</keyword>
<feature type="compositionally biased region" description="Low complexity" evidence="5">
    <location>
        <begin position="136"/>
        <end position="149"/>
    </location>
</feature>
<evidence type="ECO:0000259" key="6">
    <source>
        <dbReference type="PROSITE" id="PS00028"/>
    </source>
</evidence>
<dbReference type="RefSeq" id="XP_020120675.1">
    <property type="nucleotide sequence ID" value="XM_020266344.1"/>
</dbReference>
<feature type="domain" description="C2H2-type" evidence="6">
    <location>
        <begin position="481"/>
        <end position="501"/>
    </location>
</feature>
<evidence type="ECO:0000256" key="3">
    <source>
        <dbReference type="ARBA" id="ARBA00022771"/>
    </source>
</evidence>
<dbReference type="InterPro" id="IPR013087">
    <property type="entry name" value="Znf_C2H2_type"/>
</dbReference>
<name>A0A1Q5Q8W7_TALAT</name>
<sequence>MLVTSQSGMQRHQRQHRRQNSIPVALEAAKAPNLPAAAMHRYSMHKRGMSLDQPTNNRQPTLMPKNTPSMSQNQYTNVLREAQQQRTSQFNQQPYFNDSQVHMMSNSDVQRLDTRGLNVYTNQYSNENSPINACTNSGGLNSKNGNSKGQRSKPAELVQQQQQQQHQQAHQQLCTEENMAFAHGLENHFMSQGAWNPYLISQPTLGQMYDLRRASVQSEMSYIPSTPPKQVQSSYVPLTPDTTPFRRGTDFAPFLQNAHASPSKNLTYQSAQPGYMQRTKSLQGVPGSTYAEPRIDVPSPPNTAPVEYDPYDLLTSQESDFESTEFQPVSKTMSIKSEDQENYNTQILSSSSSFQSSPEIAYMPLPTTSPAKAPKVPISPATPVKSGPPKSSSPAADLPPTKTKLSPRVASIDNLNLDARVQASITETGITLDEIAAYISGPDPVDGKWVCIHPGCDRRFGRKENIKSHIQTHLGDRQYKCDHCDKCFVRGHDLKRHAKIHTGDKPYECLCGNVFARHDALTRHRQRGMCIGGYKGVVRKTTKRGRPPKKSRPDMEERQDKAARTRERASAKSAAMSASSSDSSFDSPSPSPPSEGFESMSIQASSPLEDMAMFETGSYCMPSEVFSYTPPASPSHSTGTHSSPAQSSRSHSPFSDGARMSRTSSTQSLEDITEEIPDLPPIAEAAGCFDPEPENSMHATSIVPALTNSSAGSDIDILIQNNSSFSDFGADSSLHNDMELFSGKPVGMNDNDFFLDFHDDHANESFFQ</sequence>
<feature type="compositionally biased region" description="Low complexity" evidence="5">
    <location>
        <begin position="634"/>
        <end position="655"/>
    </location>
</feature>
<dbReference type="AlphaFoldDB" id="A0A1Q5Q8W7"/>
<feature type="region of interest" description="Disordered" evidence="5">
    <location>
        <begin position="539"/>
        <end position="600"/>
    </location>
</feature>
<dbReference type="SUPFAM" id="SSF57667">
    <property type="entry name" value="beta-beta-alpha zinc fingers"/>
    <property type="match status" value="2"/>
</dbReference>
<proteinExistence type="predicted"/>
<feature type="region of interest" description="Disordered" evidence="5">
    <location>
        <begin position="320"/>
        <end position="341"/>
    </location>
</feature>
<feature type="compositionally biased region" description="Basic and acidic residues" evidence="5">
    <location>
        <begin position="551"/>
        <end position="570"/>
    </location>
</feature>
<feature type="compositionally biased region" description="Low complexity" evidence="5">
    <location>
        <begin position="383"/>
        <end position="394"/>
    </location>
</feature>
<dbReference type="Gene3D" id="3.30.160.60">
    <property type="entry name" value="Classic Zinc Finger"/>
    <property type="match status" value="3"/>
</dbReference>
<accession>A0A1Q5Q8W7</accession>
<feature type="region of interest" description="Disordered" evidence="5">
    <location>
        <begin position="359"/>
        <end position="406"/>
    </location>
</feature>
<evidence type="ECO:0000313" key="7">
    <source>
        <dbReference type="EMBL" id="OKL60554.1"/>
    </source>
</evidence>
<feature type="compositionally biased region" description="Polar residues" evidence="5">
    <location>
        <begin position="661"/>
        <end position="670"/>
    </location>
</feature>
<keyword evidence="3" id="KW-0863">Zinc-finger</keyword>
<organism evidence="7 8">
    <name type="scientific">Talaromyces atroroseus</name>
    <dbReference type="NCBI Taxonomy" id="1441469"/>
    <lineage>
        <taxon>Eukaryota</taxon>
        <taxon>Fungi</taxon>
        <taxon>Dikarya</taxon>
        <taxon>Ascomycota</taxon>
        <taxon>Pezizomycotina</taxon>
        <taxon>Eurotiomycetes</taxon>
        <taxon>Eurotiomycetidae</taxon>
        <taxon>Eurotiales</taxon>
        <taxon>Trichocomaceae</taxon>
        <taxon>Talaromyces</taxon>
        <taxon>Talaromyces sect. Trachyspermi</taxon>
    </lineage>
</organism>
<evidence type="ECO:0000313" key="8">
    <source>
        <dbReference type="Proteomes" id="UP000214365"/>
    </source>
</evidence>
<gene>
    <name evidence="7" type="ORF">UA08_04062</name>
</gene>
<keyword evidence="4" id="KW-0862">Zinc</keyword>
<dbReference type="FunFam" id="3.30.160.60:FF:000504">
    <property type="entry name" value="C2H2 transcription factor swi5"/>
    <property type="match status" value="1"/>
</dbReference>
<dbReference type="EMBL" id="LFMY01000005">
    <property type="protein sequence ID" value="OKL60554.1"/>
    <property type="molecule type" value="Genomic_DNA"/>
</dbReference>
<feature type="region of interest" description="Disordered" evidence="5">
    <location>
        <begin position="1"/>
        <end position="22"/>
    </location>
</feature>
<reference evidence="7 8" key="1">
    <citation type="submission" date="2015-06" db="EMBL/GenBank/DDBJ databases">
        <title>Talaromyces atroroseus IBT 11181 draft genome.</title>
        <authorList>
            <person name="Rasmussen K.B."/>
            <person name="Rasmussen S."/>
            <person name="Petersen B."/>
            <person name="Sicheritz-Ponten T."/>
            <person name="Mortensen U.H."/>
            <person name="Thrane U."/>
        </authorList>
    </citation>
    <scope>NUCLEOTIDE SEQUENCE [LARGE SCALE GENOMIC DNA]</scope>
    <source>
        <strain evidence="7 8">IBT 11181</strain>
    </source>
</reference>
<dbReference type="Proteomes" id="UP000214365">
    <property type="component" value="Unassembled WGS sequence"/>
</dbReference>
<evidence type="ECO:0000256" key="5">
    <source>
        <dbReference type="SAM" id="MobiDB-lite"/>
    </source>
</evidence>
<dbReference type="GeneID" id="31003817"/>
<comment type="caution">
    <text evidence="7">The sequence shown here is derived from an EMBL/GenBank/DDBJ whole genome shotgun (WGS) entry which is preliminary data.</text>
</comment>
<dbReference type="PANTHER" id="PTHR24379:SF121">
    <property type="entry name" value="C2H2-TYPE DOMAIN-CONTAINING PROTEIN"/>
    <property type="match status" value="1"/>
</dbReference>
<feature type="region of interest" description="Disordered" evidence="5">
    <location>
        <begin position="630"/>
        <end position="671"/>
    </location>
</feature>
<dbReference type="PROSITE" id="PS00028">
    <property type="entry name" value="ZINC_FINGER_C2H2_1"/>
    <property type="match status" value="2"/>
</dbReference>
<evidence type="ECO:0000256" key="2">
    <source>
        <dbReference type="ARBA" id="ARBA00022737"/>
    </source>
</evidence>
<evidence type="ECO:0000256" key="4">
    <source>
        <dbReference type="ARBA" id="ARBA00022833"/>
    </source>
</evidence>
<feature type="domain" description="C2H2-type" evidence="6">
    <location>
        <begin position="451"/>
        <end position="473"/>
    </location>
</feature>
<evidence type="ECO:0000256" key="1">
    <source>
        <dbReference type="ARBA" id="ARBA00022723"/>
    </source>
</evidence>
<dbReference type="InterPro" id="IPR036236">
    <property type="entry name" value="Znf_C2H2_sf"/>
</dbReference>
<feature type="compositionally biased region" description="Low complexity" evidence="5">
    <location>
        <begin position="159"/>
        <end position="172"/>
    </location>
</feature>
<dbReference type="SMART" id="SM00355">
    <property type="entry name" value="ZnF_C2H2"/>
    <property type="match status" value="2"/>
</dbReference>
<keyword evidence="1" id="KW-0479">Metal-binding</keyword>
<dbReference type="GO" id="GO:0008270">
    <property type="term" value="F:zinc ion binding"/>
    <property type="evidence" value="ECO:0007669"/>
    <property type="project" value="UniProtKB-KW"/>
</dbReference>
<feature type="compositionally biased region" description="Polar residues" evidence="5">
    <location>
        <begin position="320"/>
        <end position="335"/>
    </location>
</feature>
<feature type="compositionally biased region" description="Basic residues" evidence="5">
    <location>
        <begin position="539"/>
        <end position="550"/>
    </location>
</feature>
<keyword evidence="2" id="KW-0677">Repeat</keyword>
<dbReference type="FunFam" id="3.30.160.60:FF:001649">
    <property type="entry name" value="C2H2 transcription factor Swi5"/>
    <property type="match status" value="1"/>
</dbReference>